<accession>A0A8T6ZLZ2</accession>
<dbReference type="GO" id="GO:0030313">
    <property type="term" value="C:cell envelope"/>
    <property type="evidence" value="ECO:0007669"/>
    <property type="project" value="UniProtKB-SubCell"/>
</dbReference>
<keyword evidence="11" id="KW-1185">Reference proteome</keyword>
<dbReference type="AlphaFoldDB" id="A0A8T6ZLZ2"/>
<evidence type="ECO:0000256" key="8">
    <source>
        <dbReference type="SAM" id="MobiDB-lite"/>
    </source>
</evidence>
<dbReference type="InterPro" id="IPR004852">
    <property type="entry name" value="Di-haem_cyt_c_peroxidsae"/>
</dbReference>
<dbReference type="PANTHER" id="PTHR30600">
    <property type="entry name" value="CYTOCHROME C PEROXIDASE-RELATED"/>
    <property type="match status" value="1"/>
</dbReference>
<keyword evidence="3 7" id="KW-0479">Metal-binding</keyword>
<sequence>MNPKRKSGSRPASRSSVSSRLPGAFAAVSVVLTSLALLLLAFGRADGATDSLVWSKEERAVLASMRLSTLPAPPPDPSNAVADKPDAVALGKRLFMDVRLSRNGAVSCASCHAPDHQFQDGLPVGKGIGLGKRRTMPVAASAYSPFFFWDGRKDSQWSQALGPMEDAVEHGGNRVQFAHVVQTHYQREYESLFGILPNVQGLPANASPLGSADEKQAWARMTSEQRDAVNRVFANLGKAIAAYERTMTYGESRFDRYVDAVLADDRTGEQTLSTQEVRGLHLFIGKAQCATCHNGPLLSDQAFHNTGVPARDPAHPDPGRAPATTRARSDEFNCLGRYSDAPPQGCQELNFMATDDPGMEGAFKTPSLRNVALRAPYMHAGQFASLDAVVQHYVRSPAAVVGHSELARSDSEHTVRRPIRLTEAEMQDVVAFLKTLSGPVVERATR</sequence>
<keyword evidence="5" id="KW-0560">Oxidoreductase</keyword>
<evidence type="ECO:0000256" key="4">
    <source>
        <dbReference type="ARBA" id="ARBA00022729"/>
    </source>
</evidence>
<dbReference type="SUPFAM" id="SSF46626">
    <property type="entry name" value="Cytochrome c"/>
    <property type="match status" value="2"/>
</dbReference>
<dbReference type="OrthoDB" id="9805202at2"/>
<dbReference type="Gene3D" id="1.10.760.10">
    <property type="entry name" value="Cytochrome c-like domain"/>
    <property type="match status" value="2"/>
</dbReference>
<dbReference type="PANTHER" id="PTHR30600:SF10">
    <property type="entry name" value="BLL6722 PROTEIN"/>
    <property type="match status" value="1"/>
</dbReference>
<dbReference type="Pfam" id="PF03150">
    <property type="entry name" value="CCP_MauG"/>
    <property type="match status" value="1"/>
</dbReference>
<evidence type="ECO:0000256" key="3">
    <source>
        <dbReference type="ARBA" id="ARBA00022723"/>
    </source>
</evidence>
<dbReference type="InterPro" id="IPR009056">
    <property type="entry name" value="Cyt_c-like_dom"/>
</dbReference>
<keyword evidence="4" id="KW-0732">Signal</keyword>
<feature type="region of interest" description="Disordered" evidence="8">
    <location>
        <begin position="306"/>
        <end position="327"/>
    </location>
</feature>
<evidence type="ECO:0000313" key="11">
    <source>
        <dbReference type="Proteomes" id="UP000030460"/>
    </source>
</evidence>
<dbReference type="RefSeq" id="WP_084225941.1">
    <property type="nucleotide sequence ID" value="NZ_CADFGF010000022.1"/>
</dbReference>
<reference evidence="10" key="1">
    <citation type="journal article" date="2015" name="Genome Announc.">
        <title>Draft Genome Sequence of the Polyhydroxyalkanoate-Producing Bacterium Burkholderia sacchari LMG 19450 Isolated from Brazilian Sugarcane Plantation Soil.</title>
        <authorList>
            <person name="Alexandrino P.M."/>
            <person name="Mendonca T.T."/>
            <person name="Guaman Bautista L.P."/>
            <person name="Cherix J."/>
            <person name="Lozano-Sakalauskas G.C."/>
            <person name="Fujita A."/>
            <person name="Ramos Filho E."/>
            <person name="Long P."/>
            <person name="Padilla G."/>
            <person name="Taciro M.K."/>
            <person name="Gomez J.G."/>
            <person name="Silva L.F."/>
        </authorList>
    </citation>
    <scope>NUCLEOTIDE SEQUENCE</scope>
    <source>
        <strain evidence="10">LMG 19450</strain>
    </source>
</reference>
<keyword evidence="2 7" id="KW-0349">Heme</keyword>
<keyword evidence="6 7" id="KW-0408">Iron</keyword>
<dbReference type="PROSITE" id="PS51007">
    <property type="entry name" value="CYTC"/>
    <property type="match status" value="2"/>
</dbReference>
<evidence type="ECO:0000256" key="1">
    <source>
        <dbReference type="ARBA" id="ARBA00004196"/>
    </source>
</evidence>
<dbReference type="EMBL" id="JTDB02000018">
    <property type="protein sequence ID" value="NLP65786.1"/>
    <property type="molecule type" value="Genomic_DNA"/>
</dbReference>
<organism evidence="10 11">
    <name type="scientific">Paraburkholderia sacchari</name>
    <dbReference type="NCBI Taxonomy" id="159450"/>
    <lineage>
        <taxon>Bacteria</taxon>
        <taxon>Pseudomonadati</taxon>
        <taxon>Pseudomonadota</taxon>
        <taxon>Betaproteobacteria</taxon>
        <taxon>Burkholderiales</taxon>
        <taxon>Burkholderiaceae</taxon>
        <taxon>Paraburkholderia</taxon>
    </lineage>
</organism>
<proteinExistence type="predicted"/>
<feature type="domain" description="Cytochrome c" evidence="9">
    <location>
        <begin position="274"/>
        <end position="437"/>
    </location>
</feature>
<evidence type="ECO:0000256" key="7">
    <source>
        <dbReference type="PROSITE-ProRule" id="PRU00433"/>
    </source>
</evidence>
<dbReference type="GO" id="GO:0009055">
    <property type="term" value="F:electron transfer activity"/>
    <property type="evidence" value="ECO:0007669"/>
    <property type="project" value="InterPro"/>
</dbReference>
<dbReference type="GO" id="GO:0046872">
    <property type="term" value="F:metal ion binding"/>
    <property type="evidence" value="ECO:0007669"/>
    <property type="project" value="UniProtKB-KW"/>
</dbReference>
<gene>
    <name evidence="10" type="ORF">NH14_032545</name>
</gene>
<evidence type="ECO:0000256" key="5">
    <source>
        <dbReference type="ARBA" id="ARBA00023002"/>
    </source>
</evidence>
<comment type="subcellular location">
    <subcellularLocation>
        <location evidence="1">Cell envelope</location>
    </subcellularLocation>
</comment>
<dbReference type="Proteomes" id="UP000030460">
    <property type="component" value="Unassembled WGS sequence"/>
</dbReference>
<evidence type="ECO:0000256" key="2">
    <source>
        <dbReference type="ARBA" id="ARBA00022617"/>
    </source>
</evidence>
<evidence type="ECO:0000256" key="6">
    <source>
        <dbReference type="ARBA" id="ARBA00023004"/>
    </source>
</evidence>
<dbReference type="GO" id="GO:0020037">
    <property type="term" value="F:heme binding"/>
    <property type="evidence" value="ECO:0007669"/>
    <property type="project" value="InterPro"/>
</dbReference>
<reference evidence="10" key="2">
    <citation type="submission" date="2020-04" db="EMBL/GenBank/DDBJ databases">
        <authorList>
            <person name="Alexandrino P."/>
            <person name="Mendonca T."/>
            <person name="Guaman L."/>
            <person name="Cherix J."/>
            <person name="Lozano-Sakalauskas G."/>
            <person name="Fujita A."/>
            <person name="Filho E.R."/>
            <person name="Long P."/>
            <person name="Padilla G."/>
            <person name="Taciro M.K."/>
            <person name="Gomez J.G."/>
            <person name="Silva L.F."/>
            <person name="Torres M."/>
        </authorList>
    </citation>
    <scope>NUCLEOTIDE SEQUENCE</scope>
    <source>
        <strain evidence="10">LMG 19450</strain>
    </source>
</reference>
<evidence type="ECO:0000259" key="9">
    <source>
        <dbReference type="PROSITE" id="PS51007"/>
    </source>
</evidence>
<feature type="domain" description="Cytochrome c" evidence="9">
    <location>
        <begin position="86"/>
        <end position="237"/>
    </location>
</feature>
<dbReference type="InterPro" id="IPR036909">
    <property type="entry name" value="Cyt_c-like_dom_sf"/>
</dbReference>
<name>A0A8T6ZLZ2_9BURK</name>
<comment type="caution">
    <text evidence="10">The sequence shown here is derived from an EMBL/GenBank/DDBJ whole genome shotgun (WGS) entry which is preliminary data.</text>
</comment>
<dbReference type="InterPro" id="IPR051395">
    <property type="entry name" value="Cytochrome_c_Peroxidase/MauG"/>
</dbReference>
<dbReference type="GO" id="GO:0004130">
    <property type="term" value="F:cytochrome-c peroxidase activity"/>
    <property type="evidence" value="ECO:0007669"/>
    <property type="project" value="TreeGrafter"/>
</dbReference>
<evidence type="ECO:0000313" key="10">
    <source>
        <dbReference type="EMBL" id="NLP65786.1"/>
    </source>
</evidence>
<protein>
    <submittedName>
        <fullName evidence="10">C-type cytochrome</fullName>
    </submittedName>
</protein>